<proteinExistence type="predicted"/>
<evidence type="ECO:0000313" key="2">
    <source>
        <dbReference type="Proteomes" id="UP000004664"/>
    </source>
</evidence>
<dbReference type="Proteomes" id="UP000004664">
    <property type="component" value="Unassembled WGS sequence"/>
</dbReference>
<reference evidence="1 2" key="1">
    <citation type="submission" date="2011-06" db="EMBL/GenBank/DDBJ databases">
        <title>Genomic sequence of Methylobacter tundripaludum SV96.</title>
        <authorList>
            <consortium name="US DOE Joint Genome Institute"/>
            <person name="Lucas S."/>
            <person name="Han J."/>
            <person name="Lapidus A."/>
            <person name="Cheng J.-F."/>
            <person name="Goodwin L."/>
            <person name="Pitluck S."/>
            <person name="Held B."/>
            <person name="Detter J.C."/>
            <person name="Han C."/>
            <person name="Tapia R."/>
            <person name="Land M."/>
            <person name="Hauser L."/>
            <person name="Kyrpides N."/>
            <person name="Ivanova N."/>
            <person name="Ovchinnikova G."/>
            <person name="Pagani I."/>
            <person name="Klotz M.G."/>
            <person name="Dispirito A.A."/>
            <person name="Murrell J.C."/>
            <person name="Dunfield P."/>
            <person name="Kalyuzhnaya M.G."/>
            <person name="Svenning M."/>
            <person name="Trotsenko Y.A."/>
            <person name="Stein L.Y."/>
            <person name="Woyke T."/>
        </authorList>
    </citation>
    <scope>NUCLEOTIDE SEQUENCE [LARGE SCALE GENOMIC DNA]</scope>
    <source>
        <strain evidence="2">ATCC BAA-1195 / DSM 17260 / SV96</strain>
    </source>
</reference>
<accession>G3IZK9</accession>
<keyword evidence="2" id="KW-1185">Reference proteome</keyword>
<gene>
    <name evidence="1" type="ORF">Mettu_3514</name>
</gene>
<dbReference type="HOGENOM" id="CLU_2274091_0_0_6"/>
<organism evidence="1 2">
    <name type="scientific">Methylobacter tundripaludum (strain ATCC BAA-1195 / DSM 17260 / SV96)</name>
    <dbReference type="NCBI Taxonomy" id="697282"/>
    <lineage>
        <taxon>Bacteria</taxon>
        <taxon>Pseudomonadati</taxon>
        <taxon>Pseudomonadota</taxon>
        <taxon>Gammaproteobacteria</taxon>
        <taxon>Methylococcales</taxon>
        <taxon>Methylococcaceae</taxon>
        <taxon>Methylobacter</taxon>
    </lineage>
</organism>
<dbReference type="EMBL" id="JH109153">
    <property type="protein sequence ID" value="EGW20381.1"/>
    <property type="molecule type" value="Genomic_DNA"/>
</dbReference>
<dbReference type="STRING" id="697282.Mettu_3514"/>
<name>G3IZK9_METTV</name>
<evidence type="ECO:0000313" key="1">
    <source>
        <dbReference type="EMBL" id="EGW20381.1"/>
    </source>
</evidence>
<dbReference type="AlphaFoldDB" id="G3IZK9"/>
<protein>
    <submittedName>
        <fullName evidence="1">Uncharacterized protein</fullName>
    </submittedName>
</protein>
<sequence length="102" mass="10728">MNLKNAVEYSKIPITLSSSTTAQESLAEACHELVGWGERDSGILTIGTGIYRSTGSFSLEGEGWDEGDIKGCFYSPLPNPLGNCSCVALPPASSQSSNRRGG</sequence>